<dbReference type="RefSeq" id="WP_027489485.1">
    <property type="nucleotide sequence ID" value="NZ_LVJS01000054.1"/>
</dbReference>
<dbReference type="PANTHER" id="PTHR43485">
    <property type="entry name" value="HYDROGENASE-4 COMPONENT G"/>
    <property type="match status" value="1"/>
</dbReference>
<feature type="binding site" evidence="3">
    <location>
        <position position="180"/>
    </location>
    <ligand>
        <name>Mg(2+)</name>
        <dbReference type="ChEBI" id="CHEBI:18420"/>
    </ligand>
</feature>
<dbReference type="InterPro" id="IPR001268">
    <property type="entry name" value="NADH_UbQ_OxRdtase_30kDa_su"/>
</dbReference>
<organism evidence="6 7">
    <name type="scientific">Rhodanobacter thiooxydans</name>
    <dbReference type="NCBI Taxonomy" id="416169"/>
    <lineage>
        <taxon>Bacteria</taxon>
        <taxon>Pseudomonadati</taxon>
        <taxon>Pseudomonadota</taxon>
        <taxon>Gammaproteobacteria</taxon>
        <taxon>Lysobacterales</taxon>
        <taxon>Rhodanobacteraceae</taxon>
        <taxon>Rhodanobacter</taxon>
    </lineage>
</organism>
<dbReference type="SUPFAM" id="SSF143243">
    <property type="entry name" value="Nqo5-like"/>
    <property type="match status" value="1"/>
</dbReference>
<dbReference type="PANTHER" id="PTHR43485:SF1">
    <property type="entry name" value="FORMATE HYDROGENLYASE SUBUNIT 5-RELATED"/>
    <property type="match status" value="1"/>
</dbReference>
<evidence type="ECO:0000313" key="7">
    <source>
        <dbReference type="Proteomes" id="UP000076131"/>
    </source>
</evidence>
<evidence type="ECO:0000313" key="6">
    <source>
        <dbReference type="EMBL" id="KZC22685.1"/>
    </source>
</evidence>
<dbReference type="InterPro" id="IPR052197">
    <property type="entry name" value="ComplexI_49kDa-like"/>
</dbReference>
<protein>
    <recommendedName>
        <fullName evidence="8">NADH-quinone oxidoreductase subunit D</fullName>
    </recommendedName>
</protein>
<evidence type="ECO:0000256" key="3">
    <source>
        <dbReference type="PIRSR" id="PIRSR601501-1"/>
    </source>
</evidence>
<dbReference type="Pfam" id="PF00374">
    <property type="entry name" value="NiFeSe_Hases"/>
    <property type="match status" value="1"/>
</dbReference>
<evidence type="ECO:0000256" key="1">
    <source>
        <dbReference type="ARBA" id="ARBA00023002"/>
    </source>
</evidence>
<dbReference type="InterPro" id="IPR001501">
    <property type="entry name" value="Ni-dep_hyd_lsu"/>
</dbReference>
<gene>
    <name evidence="6" type="ORF">RHOFW104T7_17925</name>
</gene>
<dbReference type="GO" id="GO:0016651">
    <property type="term" value="F:oxidoreductase activity, acting on NAD(P)H"/>
    <property type="evidence" value="ECO:0007669"/>
    <property type="project" value="InterPro"/>
</dbReference>
<dbReference type="Gene3D" id="1.10.645.10">
    <property type="entry name" value="Cytochrome-c3 Hydrogenase, chain B"/>
    <property type="match status" value="1"/>
</dbReference>
<dbReference type="InterPro" id="IPR029014">
    <property type="entry name" value="NiFe-Hase_large"/>
</dbReference>
<keyword evidence="1" id="KW-0560">Oxidoreductase</keyword>
<feature type="domain" description="NADH-quinone oxidoreductase subunit D" evidence="5">
    <location>
        <begin position="427"/>
        <end position="492"/>
    </location>
</feature>
<comment type="caution">
    <text evidence="6">The sequence shown here is derived from an EMBL/GenBank/DDBJ whole genome shotgun (WGS) entry which is preliminary data.</text>
</comment>
<dbReference type="Gene3D" id="3.30.460.80">
    <property type="entry name" value="NADH:ubiquinone oxidoreductase, 30kDa subunit"/>
    <property type="match status" value="1"/>
</dbReference>
<dbReference type="AlphaFoldDB" id="A0A154QEV0"/>
<feature type="domain" description="NADH-quinone oxidoreductase subunit D" evidence="5">
    <location>
        <begin position="267"/>
        <end position="415"/>
    </location>
</feature>
<evidence type="ECO:0000256" key="2">
    <source>
        <dbReference type="ARBA" id="ARBA00023027"/>
    </source>
</evidence>
<dbReference type="EMBL" id="LVJS01000054">
    <property type="protein sequence ID" value="KZC22685.1"/>
    <property type="molecule type" value="Genomic_DNA"/>
</dbReference>
<dbReference type="SUPFAM" id="SSF56762">
    <property type="entry name" value="HydB/Nqo4-like"/>
    <property type="match status" value="1"/>
</dbReference>
<feature type="binding site" evidence="3">
    <location>
        <position position="453"/>
    </location>
    <ligand>
        <name>Mg(2+)</name>
        <dbReference type="ChEBI" id="CHEBI:18420"/>
    </ligand>
</feature>
<dbReference type="GO" id="GO:0008137">
    <property type="term" value="F:NADH dehydrogenase (ubiquinone) activity"/>
    <property type="evidence" value="ECO:0007669"/>
    <property type="project" value="InterPro"/>
</dbReference>
<dbReference type="STRING" id="416169.RHOFW104T7_17925"/>
<dbReference type="GO" id="GO:0016151">
    <property type="term" value="F:nickel cation binding"/>
    <property type="evidence" value="ECO:0007669"/>
    <property type="project" value="InterPro"/>
</dbReference>
<keyword evidence="7" id="KW-1185">Reference proteome</keyword>
<dbReference type="Proteomes" id="UP000076131">
    <property type="component" value="Unassembled WGS sequence"/>
</dbReference>
<keyword evidence="3" id="KW-0479">Metal-binding</keyword>
<dbReference type="GeneID" id="72426738"/>
<proteinExistence type="predicted"/>
<reference evidence="6 7" key="1">
    <citation type="journal article" date="2016" name="MBio">
        <title>Lateral Gene Transfer in a Heavy Metal-Contaminated-Groundwater Microbial Community.</title>
        <authorList>
            <person name="Hemme C.L."/>
            <person name="Green S.J."/>
            <person name="Rishishwar L."/>
            <person name="Prakash O."/>
            <person name="Pettenato A."/>
            <person name="Chakraborty R."/>
            <person name="Deutschbauer A.M."/>
            <person name="Van Nostrand J.D."/>
            <person name="Wu L."/>
            <person name="He Z."/>
            <person name="Jordan I.K."/>
            <person name="Hazen T.C."/>
            <person name="Arkin A.P."/>
            <person name="Kostka J.E."/>
            <person name="Zhou J."/>
        </authorList>
    </citation>
    <scope>NUCLEOTIDE SEQUENCE [LARGE SCALE GENOMIC DNA]</scope>
    <source>
        <strain evidence="6 7">FW104-T7</strain>
    </source>
</reference>
<feature type="domain" description="NADH:ubiquinone oxidoreductase 30kDa subunit" evidence="4">
    <location>
        <begin position="62"/>
        <end position="114"/>
    </location>
</feature>
<evidence type="ECO:0000259" key="5">
    <source>
        <dbReference type="Pfam" id="PF00346"/>
    </source>
</evidence>
<dbReference type="GO" id="GO:0051287">
    <property type="term" value="F:NAD binding"/>
    <property type="evidence" value="ECO:0007669"/>
    <property type="project" value="InterPro"/>
</dbReference>
<evidence type="ECO:0000259" key="4">
    <source>
        <dbReference type="Pfam" id="PF00329"/>
    </source>
</evidence>
<dbReference type="Pfam" id="PF00329">
    <property type="entry name" value="Complex1_30kDa"/>
    <property type="match status" value="1"/>
</dbReference>
<dbReference type="InterPro" id="IPR001135">
    <property type="entry name" value="NADH_Q_OxRdtase_suD"/>
</dbReference>
<name>A0A154QEV0_9GAMM</name>
<dbReference type="Pfam" id="PF00346">
    <property type="entry name" value="Complex1_49kDa"/>
    <property type="match status" value="2"/>
</dbReference>
<accession>A0A154QEV0</accession>
<keyword evidence="2" id="KW-0520">NAD</keyword>
<keyword evidence="3" id="KW-0460">Magnesium</keyword>
<dbReference type="InterPro" id="IPR037232">
    <property type="entry name" value="NADH_quin_OxRdtase_su_C/D-like"/>
</dbReference>
<evidence type="ECO:0008006" key="8">
    <source>
        <dbReference type="Google" id="ProtNLM"/>
    </source>
</evidence>
<dbReference type="GO" id="GO:0048038">
    <property type="term" value="F:quinone binding"/>
    <property type="evidence" value="ECO:0007669"/>
    <property type="project" value="InterPro"/>
</dbReference>
<sequence length="492" mass="54681">MNARVEYFQVKPDSLHQYLEQLLGSGGRMQMAYAWFPQPGVAEVRYLAAPGAGQPLQVWQCPTTHGHLPSLALRAPLLGWYEREMQDLYGLTFDGHPEPYPLIVDGAARGIALRRVEGPPDPSLRAPLVLPEVRDPQVQLLSFGPVRADVMESAQFLFFYLGEAIMHYQPRLFFKHRGMETCFEGTDPLVGCVLAERVSGVGSVAHGLAYCQAVEDAADCVVPRRARQLRVLLAELERLYNHLHYFGALADATTLKVGQAEGRLLEEKIKQLAGRLSGQRFMRNVLMPGGLRRDIVLPADLPDTLSRLRDEVESYLVQLERTTSYLDRLITTGVLTREVAFDQGATGPVERASGLDRDMRRDHPYAAYADLPVAVPLAEEGDAYARARVRTAEVRVSFDLIELLLPQVQPGEIRTTCAVRPSSCGLGWVESSRGSLYYAVHIDAQGRLARVKIKSPSFSNWRAFPFTVHGSNMMDYAINEASFGLTIAGCDR</sequence>